<reference evidence="3 4" key="1">
    <citation type="journal article" date="2018" name="Pathog. Dis.">
        <title>Whole-genome sequencing based characterization of antimicrobial resistance in Enterococcus.</title>
        <authorList>
            <person name="Tyson G."/>
        </authorList>
    </citation>
    <scope>NUCLEOTIDE SEQUENCE [LARGE SCALE GENOMIC DNA]</scope>
    <source>
        <strain evidence="3 4">CVM N55263</strain>
    </source>
</reference>
<feature type="chain" id="PRO_5039273645" evidence="2">
    <location>
        <begin position="23"/>
        <end position="507"/>
    </location>
</feature>
<feature type="signal peptide" evidence="2">
    <location>
        <begin position="1"/>
        <end position="22"/>
    </location>
</feature>
<evidence type="ECO:0000256" key="2">
    <source>
        <dbReference type="SAM" id="SignalP"/>
    </source>
</evidence>
<proteinExistence type="predicted"/>
<accession>A0A2S7RQ05</accession>
<keyword evidence="2" id="KW-0732">Signal</keyword>
<evidence type="ECO:0000256" key="1">
    <source>
        <dbReference type="SAM" id="MobiDB-lite"/>
    </source>
</evidence>
<feature type="region of interest" description="Disordered" evidence="1">
    <location>
        <begin position="34"/>
        <end position="106"/>
    </location>
</feature>
<protein>
    <submittedName>
        <fullName evidence="3">Uncharacterized protein</fullName>
    </submittedName>
</protein>
<dbReference type="Proteomes" id="UP000237934">
    <property type="component" value="Unassembled WGS sequence"/>
</dbReference>
<comment type="caution">
    <text evidence="3">The sequence shown here is derived from an EMBL/GenBank/DDBJ whole genome shotgun (WGS) entry which is preliminary data.</text>
</comment>
<gene>
    <name evidence="3" type="ORF">CUS89_12930</name>
</gene>
<evidence type="ECO:0000313" key="4">
    <source>
        <dbReference type="Proteomes" id="UP000237934"/>
    </source>
</evidence>
<dbReference type="EMBL" id="PUAP01000041">
    <property type="protein sequence ID" value="PQF21665.1"/>
    <property type="molecule type" value="Genomic_DNA"/>
</dbReference>
<name>A0A2S7RQ05_ENTMU</name>
<dbReference type="RefSeq" id="WP_104872420.1">
    <property type="nucleotide sequence ID" value="NZ_PUAP01000041.1"/>
</dbReference>
<organism evidence="3 4">
    <name type="scientific">Enterococcus mundtii</name>
    <dbReference type="NCBI Taxonomy" id="53346"/>
    <lineage>
        <taxon>Bacteria</taxon>
        <taxon>Bacillati</taxon>
        <taxon>Bacillota</taxon>
        <taxon>Bacilli</taxon>
        <taxon>Lactobacillales</taxon>
        <taxon>Enterococcaceae</taxon>
        <taxon>Enterococcus</taxon>
    </lineage>
</organism>
<feature type="compositionally biased region" description="Basic and acidic residues" evidence="1">
    <location>
        <begin position="34"/>
        <end position="46"/>
    </location>
</feature>
<feature type="compositionally biased region" description="Basic and acidic residues" evidence="1">
    <location>
        <begin position="67"/>
        <end position="82"/>
    </location>
</feature>
<evidence type="ECO:0000313" key="3">
    <source>
        <dbReference type="EMBL" id="PQF21665.1"/>
    </source>
</evidence>
<dbReference type="AlphaFoldDB" id="A0A2S7RQ05"/>
<feature type="compositionally biased region" description="Polar residues" evidence="1">
    <location>
        <begin position="91"/>
        <end position="100"/>
    </location>
</feature>
<sequence>MKKTKILNGLMIVGLMLGNMNGAIVQAVSHLESKTDKASLVEKKQATAESSQEESKTTNKKSLATNESEKKESLEQSIEKNKKTSTKNNNPSDNLNSAQGNDGDYFKPTTDSTLLKIGQEQMARVQSDLSKVTFNISNLQHEKDDSFEVLKFSDGIFPENKGIVMSPVGAGLSDVYWTQVDSDSGNWRMRFYSTMQSYSKIDLNVKFTRLKYGSISGNEVFAFPRVGFVYSPTSNIDSFRSFLMAAKLEVRLPTAEEEIGKIEATAKEGTHKLMQNTQSIPNPETYLDVKNTRGKVEYSWKTAPDTTKVGKQDTKILVKDESGREIEAIVPITVEPLAVEIKGKPGPFDIYQYDKLPDVTKYFEVTNHYSTYTLKWLDDVNTDSPGVQMWRAKVTTSDGREATASIQMDVKPHEGLKVNLKPIEDRRLGYTYPTFATNFRDYIDSVTMHGEPVELRDLEFIPEESIEADYRLGGAQTLKLTVQTKHPNSGVMIKGTGEVTLNVLWDH</sequence>